<dbReference type="PATRIC" id="fig|1144316.3.peg.723"/>
<organism evidence="2 3">
    <name type="scientific">Chryseobacterium populi</name>
    <dbReference type="NCBI Taxonomy" id="1144316"/>
    <lineage>
        <taxon>Bacteria</taxon>
        <taxon>Pseudomonadati</taxon>
        <taxon>Bacteroidota</taxon>
        <taxon>Flavobacteriia</taxon>
        <taxon>Flavobacteriales</taxon>
        <taxon>Weeksellaceae</taxon>
        <taxon>Chryseobacterium group</taxon>
        <taxon>Chryseobacterium</taxon>
    </lineage>
</organism>
<proteinExistence type="predicted"/>
<dbReference type="AlphaFoldDB" id="J3CMS6"/>
<feature type="domain" description="HTH araC/xylS-type" evidence="1">
    <location>
        <begin position="159"/>
        <end position="264"/>
    </location>
</feature>
<dbReference type="GO" id="GO:0003700">
    <property type="term" value="F:DNA-binding transcription factor activity"/>
    <property type="evidence" value="ECO:0007669"/>
    <property type="project" value="InterPro"/>
</dbReference>
<gene>
    <name evidence="2" type="ORF">PMI13_00713</name>
</gene>
<keyword evidence="3" id="KW-1185">Reference proteome</keyword>
<keyword evidence="2" id="KW-0238">DNA-binding</keyword>
<name>J3CMS6_9FLAO</name>
<dbReference type="PROSITE" id="PS01124">
    <property type="entry name" value="HTH_ARAC_FAMILY_2"/>
    <property type="match status" value="1"/>
</dbReference>
<dbReference type="RefSeq" id="WP_007840757.1">
    <property type="nucleotide sequence ID" value="NZ_AKJY01000012.1"/>
</dbReference>
<sequence length="274" mass="32149">MPEIEKEYTHSRISVPAEFESVFSHFYFAENNTEQPVTKTLLPTYQTILLFCFGENATMVTKENTVVEVDKCIAFGPVRQAFNYTLPSKTSILAANFKDDAFYRFFGKAVIEKHSVVHPDHLLNENCFTDLWHELSAIYPATEKVSHILEFCQLYLQDQEAAAKLLSRFKEENLNPVKIIAEQTRQSERNIQLKQKEQFGYSSKEINRYHRFLKAIQLIEKNIAQRQKVEWFEIISACNYYDQSQLIHDFKHFLHLSPSRYLRFQQDICNPKSG</sequence>
<protein>
    <submittedName>
        <fullName evidence="2">DNA-binding domain-containing protein, AraC-type</fullName>
    </submittedName>
</protein>
<evidence type="ECO:0000313" key="3">
    <source>
        <dbReference type="Proteomes" id="UP000007509"/>
    </source>
</evidence>
<reference evidence="2 3" key="1">
    <citation type="journal article" date="2012" name="J. Bacteriol.">
        <title>Twenty-one genome sequences from Pseudomonas species and 19 genome sequences from diverse bacteria isolated from the rhizosphere and endosphere of Populus deltoides.</title>
        <authorList>
            <person name="Brown S.D."/>
            <person name="Utturkar S.M."/>
            <person name="Klingeman D.M."/>
            <person name="Johnson C.M."/>
            <person name="Martin S.L."/>
            <person name="Land M.L."/>
            <person name="Lu T.Y."/>
            <person name="Schadt C.W."/>
            <person name="Doktycz M.J."/>
            <person name="Pelletier D.A."/>
        </authorList>
    </citation>
    <scope>NUCLEOTIDE SEQUENCE [LARGE SCALE GENOMIC DNA]</scope>
    <source>
        <strain evidence="2 3">CF314</strain>
    </source>
</reference>
<evidence type="ECO:0000259" key="1">
    <source>
        <dbReference type="PROSITE" id="PS01124"/>
    </source>
</evidence>
<evidence type="ECO:0000313" key="2">
    <source>
        <dbReference type="EMBL" id="EJL74834.1"/>
    </source>
</evidence>
<dbReference type="Proteomes" id="UP000007509">
    <property type="component" value="Unassembled WGS sequence"/>
</dbReference>
<accession>J3CMS6</accession>
<dbReference type="InterPro" id="IPR018060">
    <property type="entry name" value="HTH_AraC"/>
</dbReference>
<dbReference type="GO" id="GO:0043565">
    <property type="term" value="F:sequence-specific DNA binding"/>
    <property type="evidence" value="ECO:0007669"/>
    <property type="project" value="InterPro"/>
</dbReference>
<comment type="caution">
    <text evidence="2">The sequence shown here is derived from an EMBL/GenBank/DDBJ whole genome shotgun (WGS) entry which is preliminary data.</text>
</comment>
<dbReference type="OrthoDB" id="635259at2"/>
<dbReference type="EMBL" id="AKJY01000012">
    <property type="protein sequence ID" value="EJL74834.1"/>
    <property type="molecule type" value="Genomic_DNA"/>
</dbReference>
<dbReference type="Gene3D" id="1.10.10.60">
    <property type="entry name" value="Homeodomain-like"/>
    <property type="match status" value="1"/>
</dbReference>